<dbReference type="AlphaFoldDB" id="A0AAV4DPW2"/>
<dbReference type="PANTHER" id="PTHR46599">
    <property type="entry name" value="PIGGYBAC TRANSPOSABLE ELEMENT-DERIVED PROTEIN 4"/>
    <property type="match status" value="1"/>
</dbReference>
<evidence type="ECO:0000313" key="2">
    <source>
        <dbReference type="EMBL" id="GFO46368.1"/>
    </source>
</evidence>
<dbReference type="Pfam" id="PF13843">
    <property type="entry name" value="DDE_Tnp_1_7"/>
    <property type="match status" value="1"/>
</dbReference>
<dbReference type="PANTHER" id="PTHR46599:SF3">
    <property type="entry name" value="PIGGYBAC TRANSPOSABLE ELEMENT-DERIVED PROTEIN 4"/>
    <property type="match status" value="1"/>
</dbReference>
<dbReference type="InterPro" id="IPR029526">
    <property type="entry name" value="PGBD"/>
</dbReference>
<name>A0AAV4DPW2_9GAST</name>
<dbReference type="Proteomes" id="UP000735302">
    <property type="component" value="Unassembled WGS sequence"/>
</dbReference>
<reference evidence="2 3" key="1">
    <citation type="journal article" date="2021" name="Elife">
        <title>Chloroplast acquisition without the gene transfer in kleptoplastic sea slugs, Plakobranchus ocellatus.</title>
        <authorList>
            <person name="Maeda T."/>
            <person name="Takahashi S."/>
            <person name="Yoshida T."/>
            <person name="Shimamura S."/>
            <person name="Takaki Y."/>
            <person name="Nagai Y."/>
            <person name="Toyoda A."/>
            <person name="Suzuki Y."/>
            <person name="Arimoto A."/>
            <person name="Ishii H."/>
            <person name="Satoh N."/>
            <person name="Nishiyama T."/>
            <person name="Hasebe M."/>
            <person name="Maruyama T."/>
            <person name="Minagawa J."/>
            <person name="Obokata J."/>
            <person name="Shigenobu S."/>
        </authorList>
    </citation>
    <scope>NUCLEOTIDE SEQUENCE [LARGE SCALE GENOMIC DNA]</scope>
</reference>
<organism evidence="2 3">
    <name type="scientific">Plakobranchus ocellatus</name>
    <dbReference type="NCBI Taxonomy" id="259542"/>
    <lineage>
        <taxon>Eukaryota</taxon>
        <taxon>Metazoa</taxon>
        <taxon>Spiralia</taxon>
        <taxon>Lophotrochozoa</taxon>
        <taxon>Mollusca</taxon>
        <taxon>Gastropoda</taxon>
        <taxon>Heterobranchia</taxon>
        <taxon>Euthyneura</taxon>
        <taxon>Panpulmonata</taxon>
        <taxon>Sacoglossa</taxon>
        <taxon>Placobranchoidea</taxon>
        <taxon>Plakobranchidae</taxon>
        <taxon>Plakobranchus</taxon>
    </lineage>
</organism>
<keyword evidence="3" id="KW-1185">Reference proteome</keyword>
<sequence>MCTDIILCICEPFLDQEYHLYTCPALYEELVRRKTFCNGTVQAKRLGMPKDLAKEKLKPGETSFRRKADLVALKWQEKREVTLLTPAYNPTQTTTVTTRKVLTKKNQKML</sequence>
<feature type="domain" description="PiggyBac transposable element-derived protein" evidence="1">
    <location>
        <begin position="3"/>
        <end position="100"/>
    </location>
</feature>
<proteinExistence type="predicted"/>
<dbReference type="EMBL" id="BLXT01008183">
    <property type="protein sequence ID" value="GFO46368.1"/>
    <property type="molecule type" value="Genomic_DNA"/>
</dbReference>
<comment type="caution">
    <text evidence="2">The sequence shown here is derived from an EMBL/GenBank/DDBJ whole genome shotgun (WGS) entry which is preliminary data.</text>
</comment>
<evidence type="ECO:0000313" key="3">
    <source>
        <dbReference type="Proteomes" id="UP000735302"/>
    </source>
</evidence>
<evidence type="ECO:0000259" key="1">
    <source>
        <dbReference type="Pfam" id="PF13843"/>
    </source>
</evidence>
<accession>A0AAV4DPW2</accession>
<gene>
    <name evidence="2" type="ORF">PoB_007287300</name>
</gene>
<protein>
    <submittedName>
        <fullName evidence="2">PiggyBac transposable element-derived protein 4-like</fullName>
    </submittedName>
</protein>